<evidence type="ECO:0000313" key="2">
    <source>
        <dbReference type="EMBL" id="EFJ41090.1"/>
    </source>
</evidence>
<accession>D8UGQ9</accession>
<feature type="region of interest" description="Disordered" evidence="1">
    <location>
        <begin position="908"/>
        <end position="958"/>
    </location>
</feature>
<feature type="region of interest" description="Disordered" evidence="1">
    <location>
        <begin position="496"/>
        <end position="518"/>
    </location>
</feature>
<keyword evidence="3" id="KW-1185">Reference proteome</keyword>
<proteinExistence type="predicted"/>
<gene>
    <name evidence="2" type="ORF">VOLCADRAFT_107831</name>
</gene>
<evidence type="ECO:0000313" key="3">
    <source>
        <dbReference type="Proteomes" id="UP000001058"/>
    </source>
</evidence>
<name>D8UGQ9_VOLCA</name>
<feature type="compositionally biased region" description="Basic residues" evidence="1">
    <location>
        <begin position="509"/>
        <end position="518"/>
    </location>
</feature>
<dbReference type="Proteomes" id="UP000001058">
    <property type="component" value="Unassembled WGS sequence"/>
</dbReference>
<dbReference type="Pfam" id="PF13583">
    <property type="entry name" value="Reprolysin_4"/>
    <property type="match status" value="1"/>
</dbReference>
<dbReference type="AlphaFoldDB" id="D8UGQ9"/>
<dbReference type="SUPFAM" id="SSF55486">
    <property type="entry name" value="Metalloproteases ('zincins'), catalytic domain"/>
    <property type="match status" value="1"/>
</dbReference>
<evidence type="ECO:0000256" key="1">
    <source>
        <dbReference type="SAM" id="MobiDB-lite"/>
    </source>
</evidence>
<dbReference type="GeneID" id="9622935"/>
<feature type="compositionally biased region" description="Pro residues" evidence="1">
    <location>
        <begin position="926"/>
        <end position="935"/>
    </location>
</feature>
<dbReference type="InParanoid" id="D8UGQ9"/>
<dbReference type="KEGG" id="vcn:VOLCADRAFT_107831"/>
<dbReference type="EMBL" id="GL378401">
    <property type="protein sequence ID" value="EFJ41090.1"/>
    <property type="molecule type" value="Genomic_DNA"/>
</dbReference>
<sequence length="958" mass="103451">MVLQTNYINTHQRRLLLMEGKWRTRVAVPQQGGRLIITFILAAFLAFCAQEGSAFQLSDEAKAFSTEWSTDVFVVMDGALCLATPSSPPASSSTQVVGLRPCGGAAASGTEPSSSSPPQQAATVVRAARFIPMEISSAAEYTRMEFTTAVEGGTPMCVGVSDNRLNIATRCEQAAPLRLMPVAAMMLDYTANVAAGKDTSRSDGFLITATTTKNDDDRASTTYPLCLTALPDSAVAFKDCNMSLIQHQSWQLCKEPGKLCAPVDQMVRRERARAYSSAVDEFTKESTIAAPGATATSVETSKISKSSSATVTSKPQMLSYISVIDASSTDGKLNIVKINGEGFNTKGKSAVIDITLPNGVIVTTNLSRNLEDDAELGVKELCAVNVSGKAVGKKVCASRMRAPSAAAFGSQTVPGKLALSTSACQLFEGRLEQDPSSSVVITKCAADRYVLLGATGGVWHGTISSAVYGTFTLIPVVIGGKIHGDRHYFYKPAASNEEADNHSDSSHRGSNHHRSTRRVLQARRDSSAYLYLNVYIPENTWYSGIEGAIRTGVANTNQALARANAGFKLVLLAIGMQPAIISRAHFRQCRGSTQESNPDFKAQIAVVSPDPTRRCFIGCIVPNVKVSNSYVRPDMQQTLAYLAKNPPPSVNATGADYYMLVAPSWLGPSTTAGIAYVSWPQSVVKATYLTDTTFPHELGHNFGLAHNREECGSNCNAGTSYAYGPWAYVDGHCAAFDKWCWEWHYNKAMTSIMGYDNSGCPSKNFVWKKGVNCDRVMDYGYNGFTICIGNIAITGDLGGQIYRHSHCGVPLGDPDNDPGRALRELRDRNANAYKQYGCNWWKDLAYSNGNYGGGCFLDTSYQRCSDACQNDGWGTWWNSINNRVRQPDRVPTGMALVLKIPTGFENAFGRTRRKRGKMPNGHREPPSGPGGPPSGDPTWLGALGPPDRVPWVVGIQDT</sequence>
<dbReference type="RefSeq" id="XP_002957853.1">
    <property type="nucleotide sequence ID" value="XM_002957807.1"/>
</dbReference>
<organism evidence="3">
    <name type="scientific">Volvox carteri f. nagariensis</name>
    <dbReference type="NCBI Taxonomy" id="3068"/>
    <lineage>
        <taxon>Eukaryota</taxon>
        <taxon>Viridiplantae</taxon>
        <taxon>Chlorophyta</taxon>
        <taxon>core chlorophytes</taxon>
        <taxon>Chlorophyceae</taxon>
        <taxon>CS clade</taxon>
        <taxon>Chlamydomonadales</taxon>
        <taxon>Volvocaceae</taxon>
        <taxon>Volvox</taxon>
    </lineage>
</organism>
<dbReference type="OrthoDB" id="560866at2759"/>
<reference evidence="2 3" key="1">
    <citation type="journal article" date="2010" name="Science">
        <title>Genomic analysis of organismal complexity in the multicellular green alga Volvox carteri.</title>
        <authorList>
            <person name="Prochnik S.E."/>
            <person name="Umen J."/>
            <person name="Nedelcu A.M."/>
            <person name="Hallmann A."/>
            <person name="Miller S.M."/>
            <person name="Nishii I."/>
            <person name="Ferris P."/>
            <person name="Kuo A."/>
            <person name="Mitros T."/>
            <person name="Fritz-Laylin L.K."/>
            <person name="Hellsten U."/>
            <person name="Chapman J."/>
            <person name="Simakov O."/>
            <person name="Rensing S.A."/>
            <person name="Terry A."/>
            <person name="Pangilinan J."/>
            <person name="Kapitonov V."/>
            <person name="Jurka J."/>
            <person name="Salamov A."/>
            <person name="Shapiro H."/>
            <person name="Schmutz J."/>
            <person name="Grimwood J."/>
            <person name="Lindquist E."/>
            <person name="Lucas S."/>
            <person name="Grigoriev I.V."/>
            <person name="Schmitt R."/>
            <person name="Kirk D."/>
            <person name="Rokhsar D.S."/>
        </authorList>
    </citation>
    <scope>NUCLEOTIDE SEQUENCE [LARGE SCALE GENOMIC DNA]</scope>
    <source>
        <strain evidence="3">f. Nagariensis / Eve</strain>
    </source>
</reference>
<protein>
    <submittedName>
        <fullName evidence="2">Uncharacterized protein</fullName>
    </submittedName>
</protein>